<sequence>MNLIVFRNVNEKLDEYRTSLKYSSDTGLDLAEQTGNTFKKCK</sequence>
<comment type="caution">
    <text evidence="1">The sequence shown here is derived from an EMBL/GenBank/DDBJ whole genome shotgun (WGS) entry which is preliminary data.</text>
</comment>
<name>A0A1E3X7B2_9BACT</name>
<evidence type="ECO:0000313" key="2">
    <source>
        <dbReference type="Proteomes" id="UP000094056"/>
    </source>
</evidence>
<dbReference type="Proteomes" id="UP000094056">
    <property type="component" value="Unassembled WGS sequence"/>
</dbReference>
<protein>
    <submittedName>
        <fullName evidence="1">Uncharacterized protein</fullName>
    </submittedName>
</protein>
<dbReference type="AlphaFoldDB" id="A0A1E3X7B2"/>
<gene>
    <name evidence="1" type="ORF">SCARUB_03349</name>
</gene>
<organism evidence="1 2">
    <name type="scientific">Candidatus Scalindua rubra</name>
    <dbReference type="NCBI Taxonomy" id="1872076"/>
    <lineage>
        <taxon>Bacteria</taxon>
        <taxon>Pseudomonadati</taxon>
        <taxon>Planctomycetota</taxon>
        <taxon>Candidatus Brocadiia</taxon>
        <taxon>Candidatus Brocadiales</taxon>
        <taxon>Candidatus Scalinduaceae</taxon>
        <taxon>Candidatus Scalindua</taxon>
    </lineage>
</organism>
<evidence type="ECO:0000313" key="1">
    <source>
        <dbReference type="EMBL" id="ODS31536.1"/>
    </source>
</evidence>
<accession>A0A1E3X7B2</accession>
<reference evidence="1 2" key="1">
    <citation type="submission" date="2016-07" db="EMBL/GenBank/DDBJ databases">
        <title>Draft genome of Scalindua rubra, obtained from a brine-seawater interface in the Red Sea, sheds light on salt adaptation in anammox bacteria.</title>
        <authorList>
            <person name="Speth D.R."/>
            <person name="Lagkouvardos I."/>
            <person name="Wang Y."/>
            <person name="Qian P.-Y."/>
            <person name="Dutilh B.E."/>
            <person name="Jetten M.S."/>
        </authorList>
    </citation>
    <scope>NUCLEOTIDE SEQUENCE [LARGE SCALE GENOMIC DNA]</scope>
    <source>
        <strain evidence="1">BSI-1</strain>
    </source>
</reference>
<dbReference type="EMBL" id="MAYW01000111">
    <property type="protein sequence ID" value="ODS31536.1"/>
    <property type="molecule type" value="Genomic_DNA"/>
</dbReference>
<proteinExistence type="predicted"/>